<dbReference type="SUPFAM" id="SSF48208">
    <property type="entry name" value="Six-hairpin glycosidases"/>
    <property type="match status" value="1"/>
</dbReference>
<name>A0AAX1EH61_9GAMM</name>
<dbReference type="GO" id="GO:0004553">
    <property type="term" value="F:hydrolase activity, hydrolyzing O-glycosyl compounds"/>
    <property type="evidence" value="ECO:0007669"/>
    <property type="project" value="TreeGrafter"/>
</dbReference>
<evidence type="ECO:0000256" key="3">
    <source>
        <dbReference type="ARBA" id="ARBA00022679"/>
    </source>
</evidence>
<proteinExistence type="inferred from homology"/>
<evidence type="ECO:0000256" key="5">
    <source>
        <dbReference type="PIRSR" id="PIRSR036289-51"/>
    </source>
</evidence>
<dbReference type="InterPro" id="IPR008928">
    <property type="entry name" value="6-hairpin_glycosidase_sf"/>
</dbReference>
<evidence type="ECO:0000256" key="1">
    <source>
        <dbReference type="ARBA" id="ARBA00006768"/>
    </source>
</evidence>
<evidence type="ECO:0000313" key="9">
    <source>
        <dbReference type="EMBL" id="QBR84315.1"/>
    </source>
</evidence>
<dbReference type="InterPro" id="IPR017045">
    <property type="entry name" value="Malt_Pase/Glycosyl_Hdrlase"/>
</dbReference>
<keyword evidence="9" id="KW-0378">Hydrolase</keyword>
<evidence type="ECO:0000259" key="8">
    <source>
        <dbReference type="Pfam" id="PF03636"/>
    </source>
</evidence>
<dbReference type="EMBL" id="CP038254">
    <property type="protein sequence ID" value="QBR84315.1"/>
    <property type="molecule type" value="Genomic_DNA"/>
</dbReference>
<keyword evidence="2" id="KW-0328">Glycosyltransferase</keyword>
<dbReference type="Gene3D" id="1.50.10.10">
    <property type="match status" value="1"/>
</dbReference>
<dbReference type="PIRSF" id="PIRSF036289">
    <property type="entry name" value="Glycosyl_hydrolase_malt_phosph"/>
    <property type="match status" value="1"/>
</dbReference>
<evidence type="ECO:0000256" key="2">
    <source>
        <dbReference type="ARBA" id="ARBA00022676"/>
    </source>
</evidence>
<evidence type="ECO:0000259" key="7">
    <source>
        <dbReference type="Pfam" id="PF03633"/>
    </source>
</evidence>
<gene>
    <name evidence="9" type="ORF">E3983_08040</name>
</gene>
<dbReference type="Gene3D" id="2.70.98.40">
    <property type="entry name" value="Glycoside hydrolase, family 65, N-terminal domain"/>
    <property type="match status" value="1"/>
</dbReference>
<dbReference type="GO" id="GO:0005975">
    <property type="term" value="P:carbohydrate metabolic process"/>
    <property type="evidence" value="ECO:0007669"/>
    <property type="project" value="InterPro"/>
</dbReference>
<dbReference type="PANTHER" id="PTHR11051:SF8">
    <property type="entry name" value="PROTEIN-GLUCOSYLGALACTOSYLHYDROXYLYSINE GLUCOSIDASE"/>
    <property type="match status" value="1"/>
</dbReference>
<dbReference type="InterPro" id="IPR005195">
    <property type="entry name" value="Glyco_hydro_65_M"/>
</dbReference>
<comment type="similarity">
    <text evidence="1">Belongs to the glycosyl hydrolase 65 family.</text>
</comment>
<dbReference type="Pfam" id="PF03636">
    <property type="entry name" value="Glyco_hydro_65N"/>
    <property type="match status" value="1"/>
</dbReference>
<feature type="binding site" evidence="5">
    <location>
        <begin position="399"/>
        <end position="400"/>
    </location>
    <ligand>
        <name>substrate</name>
    </ligand>
</feature>
<accession>A0AAX1EH61</accession>
<dbReference type="GO" id="GO:0030246">
    <property type="term" value="F:carbohydrate binding"/>
    <property type="evidence" value="ECO:0007669"/>
    <property type="project" value="InterPro"/>
</dbReference>
<feature type="domain" description="Glycoside hydrolase family 65 central catalytic" evidence="6">
    <location>
        <begin position="365"/>
        <end position="728"/>
    </location>
</feature>
<dbReference type="PANTHER" id="PTHR11051">
    <property type="entry name" value="GLYCOSYL HYDROLASE-RELATED"/>
    <property type="match status" value="1"/>
</dbReference>
<dbReference type="Pfam" id="PF03632">
    <property type="entry name" value="Glyco_hydro_65m"/>
    <property type="match status" value="1"/>
</dbReference>
<organism evidence="9 10">
    <name type="scientific">Legionella israelensis</name>
    <dbReference type="NCBI Taxonomy" id="454"/>
    <lineage>
        <taxon>Bacteria</taxon>
        <taxon>Pseudomonadati</taxon>
        <taxon>Pseudomonadota</taxon>
        <taxon>Gammaproteobacteria</taxon>
        <taxon>Legionellales</taxon>
        <taxon>Legionellaceae</taxon>
        <taxon>Legionella</taxon>
    </lineage>
</organism>
<evidence type="ECO:0000256" key="4">
    <source>
        <dbReference type="PIRSR" id="PIRSR036289-50"/>
    </source>
</evidence>
<feature type="active site" description="Proton donor" evidence="4">
    <location>
        <position position="529"/>
    </location>
</feature>
<dbReference type="GO" id="GO:0016757">
    <property type="term" value="F:glycosyltransferase activity"/>
    <property type="evidence" value="ECO:0007669"/>
    <property type="project" value="UniProtKB-KW"/>
</dbReference>
<keyword evidence="3" id="KW-0808">Transferase</keyword>
<reference evidence="9 10" key="1">
    <citation type="submission" date="2019-03" db="EMBL/GenBank/DDBJ databases">
        <title>Diverse conjugative elements silence natural transformation in Legionella species.</title>
        <authorList>
            <person name="Durieux I."/>
            <person name="Ginevra C."/>
            <person name="Attaiech L."/>
            <person name="Picq K."/>
            <person name="Juan P.A."/>
            <person name="Jarraud S."/>
            <person name="Charpentier X."/>
        </authorList>
    </citation>
    <scope>NUCLEOTIDE SEQUENCE [LARGE SCALE GENOMIC DNA]</scope>
    <source>
        <strain evidence="9 10">HL-0427-4011</strain>
    </source>
</reference>
<sequence length="826" mass="94946">MFFSLPKKKVFAINHKLSNMSNSEDYKGFNMALHFESSGLITDSWCFKVNQFLPEQQMLLETLFAQANGYIGSRGSYEESLSEDVVSCEGVFLNGVYHQEPIIYGEKAYGFATHNQKILQVPNGKYICLSVDGEPLSACDERAEGQRELDFRTGVFYRQQKWHTQNGKKLTLKSRRFVSLANQHIMGIEYQITADNFTGSISLCSALDAGYKFTAGNEDDPRIGCLSIANSLKCIEQQQQTALNAFLHEVEGTDFIVASASLDILPQEAEHLSLENERNELLRQNYQIHLQKGQPVTFFKWIAYHHCDAADNKKTMLSGLIELIENVAKKGFEEELRQHQQELDEFWQNCDVVIEGDERLQQGIRFNLFHVFQSAGRTGFANIGAKGLTGHGYDGHYFWDTEIYVIPFLCFSQPEIARKLIEFRINTLPKARERARQMAHDIGALYPWRTIGGEECSAYFPAGTAQYHINAAIAYALKQYLNATDEEQILWDGGAEMLIETARLWMDLGHFHLSREGRFCIDGVTGPDEYTAIVNNNFYTNVMAQMHLRFAVEITQRLRASSPKDFKKLAVNLSLTDKEINDWQKAADHMYLPFDESLQIHLQDDSFLNKKIWDFNNTPQDKYPLLLHFHPLVIYRHQVLKQADVILAMYLLDDQFDTEQKRRNLSYYAPITTHDSTLSACIHAIEYCETGDDKKAYSFFENTVRMDLDNHHANSEYGVHIACMSGSWACIVHGFAGFRARTDGLHFKPSLPSQWVAYSFRLRYRNQHLRVRVAKEGIMYELLKGNTLDVYHFNQKVHLDLNNPIQILSWWQENLRPELSDAEDVV</sequence>
<dbReference type="InterPro" id="IPR005196">
    <property type="entry name" value="Glyco_hydro_65_N"/>
</dbReference>
<evidence type="ECO:0000313" key="10">
    <source>
        <dbReference type="Proteomes" id="UP000295517"/>
    </source>
</evidence>
<dbReference type="InterPro" id="IPR012341">
    <property type="entry name" value="6hp_glycosidase-like_sf"/>
</dbReference>
<dbReference type="InterPro" id="IPR011013">
    <property type="entry name" value="Gal_mutarotase_sf_dom"/>
</dbReference>
<dbReference type="Pfam" id="PF03633">
    <property type="entry name" value="Glyco_hydro_65C"/>
    <property type="match status" value="1"/>
</dbReference>
<dbReference type="Gene3D" id="2.60.420.10">
    <property type="entry name" value="Maltose phosphorylase, domain 3"/>
    <property type="match status" value="1"/>
</dbReference>
<protein>
    <submittedName>
        <fullName evidence="9">Glycoside hydrolase family 65 protein</fullName>
    </submittedName>
</protein>
<dbReference type="SUPFAM" id="SSF74650">
    <property type="entry name" value="Galactose mutarotase-like"/>
    <property type="match status" value="1"/>
</dbReference>
<dbReference type="AlphaFoldDB" id="A0AAX1EH61"/>
<feature type="binding site" evidence="5">
    <location>
        <begin position="641"/>
        <end position="642"/>
    </location>
    <ligand>
        <name>substrate</name>
    </ligand>
</feature>
<feature type="domain" description="Glycoside hydrolase family 65 N-terminal" evidence="8">
    <location>
        <begin position="50"/>
        <end position="305"/>
    </location>
</feature>
<evidence type="ECO:0000259" key="6">
    <source>
        <dbReference type="Pfam" id="PF03632"/>
    </source>
</evidence>
<dbReference type="Proteomes" id="UP000295517">
    <property type="component" value="Chromosome"/>
</dbReference>
<dbReference type="InterPro" id="IPR005194">
    <property type="entry name" value="Glyco_hydro_65_C"/>
</dbReference>
<dbReference type="InterPro" id="IPR037018">
    <property type="entry name" value="GH65_N"/>
</dbReference>
<feature type="domain" description="Glycoside hydrolase family 65 C-terminal" evidence="7">
    <location>
        <begin position="738"/>
        <end position="799"/>
    </location>
</feature>